<protein>
    <submittedName>
        <fullName evidence="2">Phosphatase PAP2 family protein</fullName>
    </submittedName>
</protein>
<dbReference type="KEGG" id="rue:DT065_06795"/>
<dbReference type="Gene3D" id="1.20.144.10">
    <property type="entry name" value="Phosphatidic acid phosphatase type 2/haloperoxidase"/>
    <property type="match status" value="1"/>
</dbReference>
<feature type="domain" description="Phosphatidic acid phosphatase type 2/haloperoxidase" evidence="1">
    <location>
        <begin position="5"/>
        <end position="47"/>
    </location>
</feature>
<dbReference type="InterPro" id="IPR036938">
    <property type="entry name" value="PAP2/HPO_sf"/>
</dbReference>
<dbReference type="EMBL" id="CP031092">
    <property type="protein sequence ID" value="AXF55760.1"/>
    <property type="molecule type" value="Genomic_DNA"/>
</dbReference>
<accession>A0A345BXS9</accession>
<sequence length="53" mass="5809">MKRKIGLAIGTIASRPVLGVHFPTDVLAAAMYAFIWLVAVLRLSPEKIMEKKG</sequence>
<proteinExistence type="predicted"/>
<name>A0A345BXS9_9BACI</name>
<dbReference type="AlphaFoldDB" id="A0A345BXS9"/>
<keyword evidence="3" id="KW-1185">Reference proteome</keyword>
<dbReference type="RefSeq" id="WP_114371930.1">
    <property type="nucleotide sequence ID" value="NZ_CP031092.1"/>
</dbReference>
<evidence type="ECO:0000313" key="2">
    <source>
        <dbReference type="EMBL" id="AXF55760.1"/>
    </source>
</evidence>
<dbReference type="Proteomes" id="UP000252100">
    <property type="component" value="Chromosome"/>
</dbReference>
<gene>
    <name evidence="2" type="ORF">DT065_06795</name>
</gene>
<dbReference type="Pfam" id="PF01569">
    <property type="entry name" value="PAP2"/>
    <property type="match status" value="1"/>
</dbReference>
<dbReference type="SUPFAM" id="SSF48317">
    <property type="entry name" value="Acid phosphatase/Vanadium-dependent haloperoxidase"/>
    <property type="match status" value="1"/>
</dbReference>
<evidence type="ECO:0000313" key="3">
    <source>
        <dbReference type="Proteomes" id="UP000252100"/>
    </source>
</evidence>
<evidence type="ECO:0000259" key="1">
    <source>
        <dbReference type="Pfam" id="PF01569"/>
    </source>
</evidence>
<organism evidence="2 3">
    <name type="scientific">Salicibibacter kimchii</name>
    <dbReference type="NCBI Taxonomy" id="2099786"/>
    <lineage>
        <taxon>Bacteria</taxon>
        <taxon>Bacillati</taxon>
        <taxon>Bacillota</taxon>
        <taxon>Bacilli</taxon>
        <taxon>Bacillales</taxon>
        <taxon>Bacillaceae</taxon>
        <taxon>Salicibibacter</taxon>
    </lineage>
</organism>
<reference evidence="2 3" key="1">
    <citation type="journal article" date="2018" name="J. Microbiol.">
        <title>Salicibibacter kimchii gen. nov., sp. nov., a moderately halophilic and alkalitolerant bacterium in the family Bacillaceae, isolated from kimchi.</title>
        <authorList>
            <person name="Jang J.Y."/>
            <person name="Oh Y.J."/>
            <person name="Lim S.K."/>
            <person name="Park H.K."/>
            <person name="Lee C."/>
            <person name="Kim J.Y."/>
            <person name="Lee M.A."/>
            <person name="Choi H.J."/>
        </authorList>
    </citation>
    <scope>NUCLEOTIDE SEQUENCE [LARGE SCALE GENOMIC DNA]</scope>
    <source>
        <strain evidence="2 3">NKC1-1</strain>
    </source>
</reference>
<dbReference type="InterPro" id="IPR000326">
    <property type="entry name" value="PAP2/HPO"/>
</dbReference>
<dbReference type="OrthoDB" id="9789113at2"/>